<comment type="similarity">
    <text evidence="2 6">Belongs to the fungal hydrophobin family.</text>
</comment>
<dbReference type="Pfam" id="PF01185">
    <property type="entry name" value="Hydrophobin"/>
    <property type="match status" value="1"/>
</dbReference>
<evidence type="ECO:0000313" key="7">
    <source>
        <dbReference type="EMBL" id="TFK26276.1"/>
    </source>
</evidence>
<evidence type="ECO:0000256" key="3">
    <source>
        <dbReference type="ARBA" id="ARBA00022512"/>
    </source>
</evidence>
<evidence type="ECO:0000256" key="4">
    <source>
        <dbReference type="ARBA" id="ARBA00022525"/>
    </source>
</evidence>
<keyword evidence="8" id="KW-1185">Reference proteome</keyword>
<dbReference type="CDD" id="cd23507">
    <property type="entry name" value="hydrophobin_I"/>
    <property type="match status" value="1"/>
</dbReference>
<dbReference type="EMBL" id="ML210176">
    <property type="protein sequence ID" value="TFK26276.1"/>
    <property type="molecule type" value="Genomic_DNA"/>
</dbReference>
<comment type="subcellular location">
    <subcellularLocation>
        <location evidence="1 6">Secreted</location>
        <location evidence="1 6">Cell wall</location>
    </subcellularLocation>
</comment>
<proteinExistence type="inferred from homology"/>
<dbReference type="InterPro" id="IPR001338">
    <property type="entry name" value="Class_I_Hydrophobin"/>
</dbReference>
<feature type="chain" id="PRO_5022995789" description="Hydrophobin" evidence="6">
    <location>
        <begin position="19"/>
        <end position="88"/>
    </location>
</feature>
<dbReference type="Proteomes" id="UP000307440">
    <property type="component" value="Unassembled WGS sequence"/>
</dbReference>
<evidence type="ECO:0000256" key="2">
    <source>
        <dbReference type="ARBA" id="ARBA00010446"/>
    </source>
</evidence>
<dbReference type="AlphaFoldDB" id="A0A5C3L264"/>
<keyword evidence="5 6" id="KW-1015">Disulfide bond</keyword>
<keyword evidence="4 6" id="KW-0964">Secreted</keyword>
<keyword evidence="3 6" id="KW-0134">Cell wall</keyword>
<organism evidence="7 8">
    <name type="scientific">Coprinopsis marcescibilis</name>
    <name type="common">Agaric fungus</name>
    <name type="synonym">Psathyrella marcescibilis</name>
    <dbReference type="NCBI Taxonomy" id="230819"/>
    <lineage>
        <taxon>Eukaryota</taxon>
        <taxon>Fungi</taxon>
        <taxon>Dikarya</taxon>
        <taxon>Basidiomycota</taxon>
        <taxon>Agaricomycotina</taxon>
        <taxon>Agaricomycetes</taxon>
        <taxon>Agaricomycetidae</taxon>
        <taxon>Agaricales</taxon>
        <taxon>Agaricineae</taxon>
        <taxon>Psathyrellaceae</taxon>
        <taxon>Coprinopsis</taxon>
    </lineage>
</organism>
<sequence length="88" mass="8942">MSSKALLTLLPLAVRTLASPTLQSRQTCGHHLLCCGSVQPANVDPTATLLGLLGIAVTPGTTPVGINCTPVSVIGGISWCVSTYVSLP</sequence>
<accession>A0A5C3L264</accession>
<dbReference type="GO" id="GO:0005199">
    <property type="term" value="F:structural constituent of cell wall"/>
    <property type="evidence" value="ECO:0007669"/>
    <property type="project" value="InterPro"/>
</dbReference>
<feature type="signal peptide" evidence="6">
    <location>
        <begin position="1"/>
        <end position="18"/>
    </location>
</feature>
<dbReference type="GO" id="GO:0009277">
    <property type="term" value="C:fungal-type cell wall"/>
    <property type="evidence" value="ECO:0007669"/>
    <property type="project" value="InterPro"/>
</dbReference>
<evidence type="ECO:0000313" key="8">
    <source>
        <dbReference type="Proteomes" id="UP000307440"/>
    </source>
</evidence>
<evidence type="ECO:0000256" key="5">
    <source>
        <dbReference type="ARBA" id="ARBA00023157"/>
    </source>
</evidence>
<name>A0A5C3L264_COPMA</name>
<evidence type="ECO:0000256" key="1">
    <source>
        <dbReference type="ARBA" id="ARBA00004191"/>
    </source>
</evidence>
<protein>
    <recommendedName>
        <fullName evidence="6">Hydrophobin</fullName>
    </recommendedName>
</protein>
<evidence type="ECO:0000256" key="6">
    <source>
        <dbReference type="RuleBase" id="RU365009"/>
    </source>
</evidence>
<gene>
    <name evidence="7" type="ORF">FA15DRAFT_588626</name>
</gene>
<reference evidence="7 8" key="1">
    <citation type="journal article" date="2019" name="Nat. Ecol. Evol.">
        <title>Megaphylogeny resolves global patterns of mushroom evolution.</title>
        <authorList>
            <person name="Varga T."/>
            <person name="Krizsan K."/>
            <person name="Foldi C."/>
            <person name="Dima B."/>
            <person name="Sanchez-Garcia M."/>
            <person name="Sanchez-Ramirez S."/>
            <person name="Szollosi G.J."/>
            <person name="Szarkandi J.G."/>
            <person name="Papp V."/>
            <person name="Albert L."/>
            <person name="Andreopoulos W."/>
            <person name="Angelini C."/>
            <person name="Antonin V."/>
            <person name="Barry K.W."/>
            <person name="Bougher N.L."/>
            <person name="Buchanan P."/>
            <person name="Buyck B."/>
            <person name="Bense V."/>
            <person name="Catcheside P."/>
            <person name="Chovatia M."/>
            <person name="Cooper J."/>
            <person name="Damon W."/>
            <person name="Desjardin D."/>
            <person name="Finy P."/>
            <person name="Geml J."/>
            <person name="Haridas S."/>
            <person name="Hughes K."/>
            <person name="Justo A."/>
            <person name="Karasinski D."/>
            <person name="Kautmanova I."/>
            <person name="Kiss B."/>
            <person name="Kocsube S."/>
            <person name="Kotiranta H."/>
            <person name="LaButti K.M."/>
            <person name="Lechner B.E."/>
            <person name="Liimatainen K."/>
            <person name="Lipzen A."/>
            <person name="Lukacs Z."/>
            <person name="Mihaltcheva S."/>
            <person name="Morgado L.N."/>
            <person name="Niskanen T."/>
            <person name="Noordeloos M.E."/>
            <person name="Ohm R.A."/>
            <person name="Ortiz-Santana B."/>
            <person name="Ovrebo C."/>
            <person name="Racz N."/>
            <person name="Riley R."/>
            <person name="Savchenko A."/>
            <person name="Shiryaev A."/>
            <person name="Soop K."/>
            <person name="Spirin V."/>
            <person name="Szebenyi C."/>
            <person name="Tomsovsky M."/>
            <person name="Tulloss R.E."/>
            <person name="Uehling J."/>
            <person name="Grigoriev I.V."/>
            <person name="Vagvolgyi C."/>
            <person name="Papp T."/>
            <person name="Martin F.M."/>
            <person name="Miettinen O."/>
            <person name="Hibbett D.S."/>
            <person name="Nagy L.G."/>
        </authorList>
    </citation>
    <scope>NUCLEOTIDE SEQUENCE [LARGE SCALE GENOMIC DNA]</scope>
    <source>
        <strain evidence="7 8">CBS 121175</strain>
    </source>
</reference>
<keyword evidence="6" id="KW-0732">Signal</keyword>
<dbReference type="OrthoDB" id="4225815at2759"/>